<keyword evidence="1" id="KW-0378">Hydrolase</keyword>
<dbReference type="Pfam" id="PF02585">
    <property type="entry name" value="PIG-L"/>
    <property type="match status" value="1"/>
</dbReference>
<evidence type="ECO:0000313" key="1">
    <source>
        <dbReference type="EMBL" id="MFM4893683.1"/>
    </source>
</evidence>
<dbReference type="PANTHER" id="PTHR12993">
    <property type="entry name" value="N-ACETYLGLUCOSAMINYL-PHOSPHATIDYLINOSITOL DE-N-ACETYLASE-RELATED"/>
    <property type="match status" value="1"/>
</dbReference>
<organism evidence="1 2">
    <name type="scientific">Aeromonas bivalvium</name>
    <dbReference type="NCBI Taxonomy" id="440079"/>
    <lineage>
        <taxon>Bacteria</taxon>
        <taxon>Pseudomonadati</taxon>
        <taxon>Pseudomonadota</taxon>
        <taxon>Gammaproteobacteria</taxon>
        <taxon>Aeromonadales</taxon>
        <taxon>Aeromonadaceae</taxon>
        <taxon>Aeromonas</taxon>
    </lineage>
</organism>
<evidence type="ECO:0000313" key="2">
    <source>
        <dbReference type="Proteomes" id="UP001630969"/>
    </source>
</evidence>
<protein>
    <submittedName>
        <fullName evidence="1">PIG-L deacetylase family protein</fullName>
        <ecNumber evidence="1">3.5.1.-</ecNumber>
    </submittedName>
</protein>
<dbReference type="InterPro" id="IPR003737">
    <property type="entry name" value="GlcNAc_PI_deacetylase-related"/>
</dbReference>
<dbReference type="EC" id="3.5.1.-" evidence="1"/>
<dbReference type="GeneID" id="97220930"/>
<dbReference type="GO" id="GO:0016787">
    <property type="term" value="F:hydrolase activity"/>
    <property type="evidence" value="ECO:0007669"/>
    <property type="project" value="UniProtKB-KW"/>
</dbReference>
<dbReference type="RefSeq" id="WP_408790533.1">
    <property type="nucleotide sequence ID" value="NZ_JBGXBU010000004.1"/>
</dbReference>
<dbReference type="SUPFAM" id="SSF102588">
    <property type="entry name" value="LmbE-like"/>
    <property type="match status" value="1"/>
</dbReference>
<keyword evidence="2" id="KW-1185">Reference proteome</keyword>
<dbReference type="PANTHER" id="PTHR12993:SF11">
    <property type="entry name" value="N-ACETYLGLUCOSAMINYL-PHOSPHATIDYLINOSITOL DE-N-ACETYLASE"/>
    <property type="match status" value="1"/>
</dbReference>
<gene>
    <name evidence="1" type="ORF">ACEUDJ_12485</name>
</gene>
<comment type="caution">
    <text evidence="1">The sequence shown here is derived from an EMBL/GenBank/DDBJ whole genome shotgun (WGS) entry which is preliminary data.</text>
</comment>
<accession>A0ABW9GRA7</accession>
<sequence>MTTSSQKVLVVAAHPDDEVLGCGATIANHSERGDQVSVLIMAEGATSRLSKRERSVVMTELTELNSAAQMANSILGVKRLNLLDFPDNRMDSVDLLDVIKVIETEINEWQPDIVYTHHVGDVNIDHRVIHDAVIAATRPLPGRKLQTVLFFEIPSSTEWRPAASAYPFSPNWFVDITPHWQKKKLALETYASEMRSYPHPRSLEAVEYLAKWRGASVGYHYAEAFMLGRHIIGA</sequence>
<dbReference type="Gene3D" id="3.40.50.10320">
    <property type="entry name" value="LmbE-like"/>
    <property type="match status" value="1"/>
</dbReference>
<name>A0ABW9GRA7_9GAMM</name>
<dbReference type="Proteomes" id="UP001630969">
    <property type="component" value="Unassembled WGS sequence"/>
</dbReference>
<proteinExistence type="predicted"/>
<dbReference type="EMBL" id="JBGXBU010000004">
    <property type="protein sequence ID" value="MFM4893683.1"/>
    <property type="molecule type" value="Genomic_DNA"/>
</dbReference>
<reference evidence="1 2" key="1">
    <citation type="submission" date="2024-09" db="EMBL/GenBank/DDBJ databases">
        <title>Aeromonas strains Genome sequencing and assembly.</title>
        <authorList>
            <person name="Hu X."/>
            <person name="Tang B."/>
        </authorList>
    </citation>
    <scope>NUCLEOTIDE SEQUENCE [LARGE SCALE GENOMIC DNA]</scope>
    <source>
        <strain evidence="1 2">NB23SCDHY001</strain>
    </source>
</reference>
<dbReference type="InterPro" id="IPR024078">
    <property type="entry name" value="LmbE-like_dom_sf"/>
</dbReference>